<organism evidence="2 3">
    <name type="scientific">Comamonas piscis</name>
    <dbReference type="NCBI Taxonomy" id="1562974"/>
    <lineage>
        <taxon>Bacteria</taxon>
        <taxon>Pseudomonadati</taxon>
        <taxon>Pseudomonadota</taxon>
        <taxon>Betaproteobacteria</taxon>
        <taxon>Burkholderiales</taxon>
        <taxon>Comamonadaceae</taxon>
        <taxon>Comamonas</taxon>
    </lineage>
</organism>
<gene>
    <name evidence="2" type="ORF">HS961_13740</name>
</gene>
<dbReference type="AlphaFoldDB" id="A0A7G5EII4"/>
<sequence length="174" mass="19962">MRILIALGLLLTGAAQAQEVYRCGNSYSSEPCKNAKTIDVTPAVSNPHGPLTRLIYLCKRPDNTELWWIDRPCSQERWDLIEGVRVPSNVDWKTQMAIAQRKRADDARRARHARHHYHSAAPGSGRSNEARCEEFRQRVEYLDSAARAGGTARKMEWIREERQRARDEQFRAGC</sequence>
<accession>A0A7G5EII4</accession>
<keyword evidence="3" id="KW-1185">Reference proteome</keyword>
<dbReference type="KEGG" id="cpis:HS961_13740"/>
<feature type="signal peptide" evidence="1">
    <location>
        <begin position="1"/>
        <end position="17"/>
    </location>
</feature>
<keyword evidence="1" id="KW-0732">Signal</keyword>
<protein>
    <submittedName>
        <fullName evidence="2">DUF4124 domain-containing protein</fullName>
    </submittedName>
</protein>
<reference evidence="2 3" key="1">
    <citation type="journal article" date="2020" name="G3 (Bethesda)">
        <title>CeMbio - The Caenorhabditis elegans Microbiome Resource.</title>
        <authorList>
            <person name="Dirksen P."/>
            <person name="Assie A."/>
            <person name="Zimmermann J."/>
            <person name="Zhang F."/>
            <person name="Tietje A.M."/>
            <person name="Marsh S.A."/>
            <person name="Felix M.A."/>
            <person name="Shapira M."/>
            <person name="Kaleta C."/>
            <person name="Schulenburg H."/>
            <person name="Samuel B."/>
        </authorList>
    </citation>
    <scope>NUCLEOTIDE SEQUENCE [LARGE SCALE GENOMIC DNA]</scope>
    <source>
        <strain evidence="2 3">BIGb0172</strain>
    </source>
</reference>
<name>A0A7G5EII4_9BURK</name>
<dbReference type="Proteomes" id="UP000515240">
    <property type="component" value="Chromosome"/>
</dbReference>
<dbReference type="EMBL" id="CP058554">
    <property type="protein sequence ID" value="QMV73809.1"/>
    <property type="molecule type" value="Genomic_DNA"/>
</dbReference>
<proteinExistence type="predicted"/>
<dbReference type="RefSeq" id="WP_182322849.1">
    <property type="nucleotide sequence ID" value="NZ_CP058554.1"/>
</dbReference>
<evidence type="ECO:0000313" key="3">
    <source>
        <dbReference type="Proteomes" id="UP000515240"/>
    </source>
</evidence>
<feature type="chain" id="PRO_5028882038" evidence="1">
    <location>
        <begin position="18"/>
        <end position="174"/>
    </location>
</feature>
<evidence type="ECO:0000256" key="1">
    <source>
        <dbReference type="SAM" id="SignalP"/>
    </source>
</evidence>
<evidence type="ECO:0000313" key="2">
    <source>
        <dbReference type="EMBL" id="QMV73809.1"/>
    </source>
</evidence>